<gene>
    <name evidence="2" type="ORF">SAMN04490247_0802</name>
</gene>
<sequence>MSSRISLFSSGIIPTIIFIFLFKAVQEGIGDSTGYLFASFILLLLFAWRSSLTIEEDTVTRHISLLNKDIHQRRVSSEEIREIKFRRAGWMRKRSIIVTSEGRNMHIGQAEDGVMEYLESFAKRHEIPRDYAKEYKWL</sequence>
<organism evidence="2 3">
    <name type="scientific">Salimicrobium halophilum</name>
    <dbReference type="NCBI Taxonomy" id="86666"/>
    <lineage>
        <taxon>Bacteria</taxon>
        <taxon>Bacillati</taxon>
        <taxon>Bacillota</taxon>
        <taxon>Bacilli</taxon>
        <taxon>Bacillales</taxon>
        <taxon>Bacillaceae</taxon>
        <taxon>Salimicrobium</taxon>
    </lineage>
</organism>
<keyword evidence="1" id="KW-0472">Membrane</keyword>
<evidence type="ECO:0000256" key="1">
    <source>
        <dbReference type="SAM" id="Phobius"/>
    </source>
</evidence>
<accession>A0A1G8R5A6</accession>
<evidence type="ECO:0000313" key="3">
    <source>
        <dbReference type="Proteomes" id="UP000199225"/>
    </source>
</evidence>
<dbReference type="OrthoDB" id="2427324at2"/>
<dbReference type="AlphaFoldDB" id="A0A1G8R5A6"/>
<dbReference type="EMBL" id="FNEV01000002">
    <property type="protein sequence ID" value="SDJ11590.1"/>
    <property type="molecule type" value="Genomic_DNA"/>
</dbReference>
<name>A0A1G8R5A6_9BACI</name>
<dbReference type="STRING" id="86666.SAMN04490247_0802"/>
<keyword evidence="3" id="KW-1185">Reference proteome</keyword>
<feature type="transmembrane region" description="Helical" evidence="1">
    <location>
        <begin position="7"/>
        <end position="26"/>
    </location>
</feature>
<evidence type="ECO:0008006" key="4">
    <source>
        <dbReference type="Google" id="ProtNLM"/>
    </source>
</evidence>
<dbReference type="Proteomes" id="UP000199225">
    <property type="component" value="Unassembled WGS sequence"/>
</dbReference>
<protein>
    <recommendedName>
        <fullName evidence="4">PH domain-containing protein</fullName>
    </recommendedName>
</protein>
<keyword evidence="1" id="KW-1133">Transmembrane helix</keyword>
<feature type="transmembrane region" description="Helical" evidence="1">
    <location>
        <begin position="32"/>
        <end position="48"/>
    </location>
</feature>
<reference evidence="3" key="1">
    <citation type="submission" date="2016-10" db="EMBL/GenBank/DDBJ databases">
        <authorList>
            <person name="Varghese N."/>
            <person name="Submissions S."/>
        </authorList>
    </citation>
    <scope>NUCLEOTIDE SEQUENCE [LARGE SCALE GENOMIC DNA]</scope>
    <source>
        <strain evidence="3">DSM 4771</strain>
    </source>
</reference>
<dbReference type="RefSeq" id="WP_093192322.1">
    <property type="nucleotide sequence ID" value="NZ_FNEV01000002.1"/>
</dbReference>
<keyword evidence="1" id="KW-0812">Transmembrane</keyword>
<proteinExistence type="predicted"/>
<evidence type="ECO:0000313" key="2">
    <source>
        <dbReference type="EMBL" id="SDJ11590.1"/>
    </source>
</evidence>